<keyword evidence="4 7" id="KW-1133">Transmembrane helix</keyword>
<evidence type="ECO:0000256" key="1">
    <source>
        <dbReference type="ARBA" id="ARBA00004141"/>
    </source>
</evidence>
<dbReference type="InterPro" id="IPR036259">
    <property type="entry name" value="MFS_trans_sf"/>
</dbReference>
<feature type="transmembrane region" description="Helical" evidence="7">
    <location>
        <begin position="213"/>
        <end position="232"/>
    </location>
</feature>
<evidence type="ECO:0000256" key="4">
    <source>
        <dbReference type="ARBA" id="ARBA00022989"/>
    </source>
</evidence>
<dbReference type="GO" id="GO:0022857">
    <property type="term" value="F:transmembrane transporter activity"/>
    <property type="evidence" value="ECO:0007669"/>
    <property type="project" value="InterPro"/>
</dbReference>
<dbReference type="GO" id="GO:0005886">
    <property type="term" value="C:plasma membrane"/>
    <property type="evidence" value="ECO:0007669"/>
    <property type="project" value="TreeGrafter"/>
</dbReference>
<evidence type="ECO:0000256" key="5">
    <source>
        <dbReference type="ARBA" id="ARBA00023136"/>
    </source>
</evidence>
<keyword evidence="3 7" id="KW-0812">Transmembrane</keyword>
<evidence type="ECO:0000256" key="6">
    <source>
        <dbReference type="SAM" id="MobiDB-lite"/>
    </source>
</evidence>
<proteinExistence type="predicted"/>
<dbReference type="PANTHER" id="PTHR23502">
    <property type="entry name" value="MAJOR FACILITATOR SUPERFAMILY"/>
    <property type="match status" value="1"/>
</dbReference>
<sequence length="564" mass="60915">MAAERSLETLNEAAVKEVSEKCNHGPIGASHDSMQPEPPFIKDPESATRTAAVKAEAKANQQITRNADSEALQEERYTAFSKSKKMFIIVMSAFGGFISPLSGSIYLPALNVLSLYYSVSDSKINLSVTTYMILQGLTPMFIGDFGDTAGFRPAFIICFLVYVCANIGLATQSSYAALLVLRCLQSAGSSGTIALRNGQLASVLTPAERGSTVVALIQVFSLLAPAFAPLMGGALTATLGWRSIFWFLTILSGIALISYTFLMPETNRKIVGNGSVSPERWYSKSLLDHKQHAEDGVESLRVQQARAALPRRKIGWPNPWKSLVMIGEKDVAIVLLYNSIAFALLYSVMTAVPSLFQQKYGFDSIQIGYCYIPIGGGAGFAALFNGKFLNWNFRRVAKANGLPVEKKKGQDLRNFPIESARLGAVFPLLLVGLPCLIGYGWALERNAHLAAPLVLIFFGAFGTVGAFSSLATLLVDLYPGSASTVTGANNLVRSLLGAGATAVIDPMLQAMGAGWTYTLIACVAAICSPLLLVVIRKGPQWREERRLRLEQSTKVEAERTQLKA</sequence>
<dbReference type="AlphaFoldDB" id="A0A5N6KRF6"/>
<comment type="subcellular location">
    <subcellularLocation>
        <location evidence="1">Membrane</location>
        <topology evidence="1">Multi-pass membrane protein</topology>
    </subcellularLocation>
</comment>
<reference evidence="9 10" key="1">
    <citation type="submission" date="2019-06" db="EMBL/GenBank/DDBJ databases">
        <title>A chromosomal-level reference genome of Carpinus fangiana (Coryloideae, Betulaceae).</title>
        <authorList>
            <person name="Yang X."/>
            <person name="Wang Z."/>
            <person name="Zhang L."/>
            <person name="Hao G."/>
            <person name="Liu J."/>
            <person name="Yang Y."/>
        </authorList>
    </citation>
    <scope>NUCLEOTIDE SEQUENCE [LARGE SCALE GENOMIC DNA]</scope>
    <source>
        <strain evidence="9">Cfa_2016G</strain>
        <tissue evidence="9">Leaf</tissue>
    </source>
</reference>
<feature type="transmembrane region" description="Helical" evidence="7">
    <location>
        <begin position="454"/>
        <end position="478"/>
    </location>
</feature>
<keyword evidence="10" id="KW-1185">Reference proteome</keyword>
<comment type="caution">
    <text evidence="9">The sequence shown here is derived from an EMBL/GenBank/DDBJ whole genome shotgun (WGS) entry which is preliminary data.</text>
</comment>
<dbReference type="InterPro" id="IPR011701">
    <property type="entry name" value="MFS"/>
</dbReference>
<dbReference type="EMBL" id="VIBQ01000010">
    <property type="protein sequence ID" value="KAB8339043.1"/>
    <property type="molecule type" value="Genomic_DNA"/>
</dbReference>
<dbReference type="OrthoDB" id="2441642at2759"/>
<organism evidence="9 10">
    <name type="scientific">Carpinus fangiana</name>
    <dbReference type="NCBI Taxonomy" id="176857"/>
    <lineage>
        <taxon>Eukaryota</taxon>
        <taxon>Viridiplantae</taxon>
        <taxon>Streptophyta</taxon>
        <taxon>Embryophyta</taxon>
        <taxon>Tracheophyta</taxon>
        <taxon>Spermatophyta</taxon>
        <taxon>Magnoliopsida</taxon>
        <taxon>eudicotyledons</taxon>
        <taxon>Gunneridae</taxon>
        <taxon>Pentapetalae</taxon>
        <taxon>rosids</taxon>
        <taxon>fabids</taxon>
        <taxon>Fagales</taxon>
        <taxon>Betulaceae</taxon>
        <taxon>Carpinus</taxon>
    </lineage>
</organism>
<evidence type="ECO:0000256" key="2">
    <source>
        <dbReference type="ARBA" id="ARBA00022448"/>
    </source>
</evidence>
<evidence type="ECO:0000313" key="9">
    <source>
        <dbReference type="EMBL" id="KAB8339043.1"/>
    </source>
</evidence>
<name>A0A5N6KRF6_9ROSI</name>
<evidence type="ECO:0000256" key="3">
    <source>
        <dbReference type="ARBA" id="ARBA00022692"/>
    </source>
</evidence>
<feature type="transmembrane region" description="Helical" evidence="7">
    <location>
        <begin position="331"/>
        <end position="352"/>
    </location>
</feature>
<feature type="transmembrane region" description="Helical" evidence="7">
    <location>
        <begin position="244"/>
        <end position="262"/>
    </location>
</feature>
<dbReference type="Pfam" id="PF07690">
    <property type="entry name" value="MFS_1"/>
    <property type="match status" value="1"/>
</dbReference>
<protein>
    <recommendedName>
        <fullName evidence="8">Major facilitator superfamily (MFS) profile domain-containing protein</fullName>
    </recommendedName>
</protein>
<dbReference type="PROSITE" id="PS50850">
    <property type="entry name" value="MFS"/>
    <property type="match status" value="1"/>
</dbReference>
<dbReference type="Gene3D" id="1.20.1250.20">
    <property type="entry name" value="MFS general substrate transporter like domains"/>
    <property type="match status" value="1"/>
</dbReference>
<dbReference type="FunFam" id="1.20.1720.10:FF:000009">
    <property type="entry name" value="MFS multidrug transporter"/>
    <property type="match status" value="1"/>
</dbReference>
<feature type="region of interest" description="Disordered" evidence="6">
    <location>
        <begin position="22"/>
        <end position="46"/>
    </location>
</feature>
<keyword evidence="5 7" id="KW-0472">Membrane</keyword>
<dbReference type="InterPro" id="IPR020846">
    <property type="entry name" value="MFS_dom"/>
</dbReference>
<feature type="domain" description="Major facilitator superfamily (MFS) profile" evidence="8">
    <location>
        <begin position="88"/>
        <end position="539"/>
    </location>
</feature>
<evidence type="ECO:0000256" key="7">
    <source>
        <dbReference type="SAM" id="Phobius"/>
    </source>
</evidence>
<evidence type="ECO:0000259" key="8">
    <source>
        <dbReference type="PROSITE" id="PS50850"/>
    </source>
</evidence>
<keyword evidence="2" id="KW-0813">Transport</keyword>
<feature type="transmembrane region" description="Helical" evidence="7">
    <location>
        <begin position="514"/>
        <end position="535"/>
    </location>
</feature>
<feature type="transmembrane region" description="Helical" evidence="7">
    <location>
        <begin position="154"/>
        <end position="181"/>
    </location>
</feature>
<dbReference type="PANTHER" id="PTHR23502:SF51">
    <property type="entry name" value="QUINIDINE RESISTANCE PROTEIN 1-RELATED"/>
    <property type="match status" value="1"/>
</dbReference>
<dbReference type="CDD" id="cd17323">
    <property type="entry name" value="MFS_Tpo1_MDR_like"/>
    <property type="match status" value="1"/>
</dbReference>
<feature type="transmembrane region" description="Helical" evidence="7">
    <location>
        <begin position="422"/>
        <end position="442"/>
    </location>
</feature>
<feature type="transmembrane region" description="Helical" evidence="7">
    <location>
        <begin position="490"/>
        <end position="508"/>
    </location>
</feature>
<gene>
    <name evidence="9" type="ORF">FH972_021979</name>
</gene>
<evidence type="ECO:0000313" key="10">
    <source>
        <dbReference type="Proteomes" id="UP000327013"/>
    </source>
</evidence>
<feature type="transmembrane region" description="Helical" evidence="7">
    <location>
        <begin position="86"/>
        <end position="107"/>
    </location>
</feature>
<dbReference type="SUPFAM" id="SSF103473">
    <property type="entry name" value="MFS general substrate transporter"/>
    <property type="match status" value="1"/>
</dbReference>
<dbReference type="Proteomes" id="UP000327013">
    <property type="component" value="Unassembled WGS sequence"/>
</dbReference>
<accession>A0A5N6KRF6</accession>
<feature type="transmembrane region" description="Helical" evidence="7">
    <location>
        <begin position="364"/>
        <end position="385"/>
    </location>
</feature>